<evidence type="ECO:0000313" key="3">
    <source>
        <dbReference type="Proteomes" id="UP000587070"/>
    </source>
</evidence>
<reference evidence="2 3" key="1">
    <citation type="submission" date="2020-08" db="EMBL/GenBank/DDBJ databases">
        <title>Genome sequencing of Purple Non-Sulfur Bacteria from various extreme environments.</title>
        <authorList>
            <person name="Mayer M."/>
        </authorList>
    </citation>
    <scope>NUCLEOTIDE SEQUENCE [LARGE SCALE GENOMIC DNA]</scope>
    <source>
        <strain evidence="2 3">2761</strain>
    </source>
</reference>
<dbReference type="EMBL" id="JACIGE010000010">
    <property type="protein sequence ID" value="MBB4248367.1"/>
    <property type="molecule type" value="Genomic_DNA"/>
</dbReference>
<dbReference type="OrthoDB" id="8527994at2"/>
<dbReference type="AlphaFoldDB" id="A0A840G1T8"/>
<dbReference type="RefSeq" id="WP_153117390.1">
    <property type="nucleotide sequence ID" value="NZ_JACIGE010000010.1"/>
</dbReference>
<organism evidence="2 3">
    <name type="scientific">Rhodocyclus tenuis</name>
    <name type="common">Rhodospirillum tenue</name>
    <dbReference type="NCBI Taxonomy" id="1066"/>
    <lineage>
        <taxon>Bacteria</taxon>
        <taxon>Pseudomonadati</taxon>
        <taxon>Pseudomonadota</taxon>
        <taxon>Betaproteobacteria</taxon>
        <taxon>Rhodocyclales</taxon>
        <taxon>Rhodocyclaceae</taxon>
        <taxon>Rhodocyclus</taxon>
    </lineage>
</organism>
<keyword evidence="1" id="KW-0175">Coiled coil</keyword>
<evidence type="ECO:0000256" key="1">
    <source>
        <dbReference type="SAM" id="Coils"/>
    </source>
</evidence>
<feature type="coiled-coil region" evidence="1">
    <location>
        <begin position="53"/>
        <end position="87"/>
    </location>
</feature>
<evidence type="ECO:0000313" key="2">
    <source>
        <dbReference type="EMBL" id="MBB4248367.1"/>
    </source>
</evidence>
<dbReference type="Proteomes" id="UP000587070">
    <property type="component" value="Unassembled WGS sequence"/>
</dbReference>
<name>A0A840G1T8_RHOTE</name>
<keyword evidence="3" id="KW-1185">Reference proteome</keyword>
<protein>
    <submittedName>
        <fullName evidence="2">Uncharacterized protein</fullName>
    </submittedName>
</protein>
<accession>A0A840G1T8</accession>
<comment type="caution">
    <text evidence="2">The sequence shown here is derived from an EMBL/GenBank/DDBJ whole genome shotgun (WGS) entry which is preliminary data.</text>
</comment>
<proteinExistence type="predicted"/>
<gene>
    <name evidence="2" type="ORF">GGD90_002759</name>
</gene>
<sequence length="176" mass="18164">MISLPNTATVGIVAAAIAGLVGAAAGYRYADAQGIAALERVQRAEANKRAAVVEAAATRLIAANRQADELTERVAAADAARDTAAQERDRALKSLTTGRACLDGNVVRLLNQPTGARVGQLPAAADEPADGAAGAATDTDVAGWIGDARDAYDACRGRIDALREWRNTQAGVIDER</sequence>